<dbReference type="Proteomes" id="UP000289738">
    <property type="component" value="Chromosome B05"/>
</dbReference>
<evidence type="ECO:0008006" key="3">
    <source>
        <dbReference type="Google" id="ProtNLM"/>
    </source>
</evidence>
<gene>
    <name evidence="1" type="ORF">Ahy_B05g074919</name>
</gene>
<keyword evidence="2" id="KW-1185">Reference proteome</keyword>
<accession>A0A444Z023</accession>
<dbReference type="EMBL" id="SDMP01000015">
    <property type="protein sequence ID" value="RYR07543.1"/>
    <property type="molecule type" value="Genomic_DNA"/>
</dbReference>
<dbReference type="AlphaFoldDB" id="A0A444Z023"/>
<comment type="caution">
    <text evidence="1">The sequence shown here is derived from an EMBL/GenBank/DDBJ whole genome shotgun (WGS) entry which is preliminary data.</text>
</comment>
<evidence type="ECO:0000313" key="1">
    <source>
        <dbReference type="EMBL" id="RYR07543.1"/>
    </source>
</evidence>
<protein>
    <recommendedName>
        <fullName evidence="3">DUF223 domain-containing protein</fullName>
    </recommendedName>
</protein>
<evidence type="ECO:0000313" key="2">
    <source>
        <dbReference type="Proteomes" id="UP000289738"/>
    </source>
</evidence>
<name>A0A444Z023_ARAHY</name>
<organism evidence="1 2">
    <name type="scientific">Arachis hypogaea</name>
    <name type="common">Peanut</name>
    <dbReference type="NCBI Taxonomy" id="3818"/>
    <lineage>
        <taxon>Eukaryota</taxon>
        <taxon>Viridiplantae</taxon>
        <taxon>Streptophyta</taxon>
        <taxon>Embryophyta</taxon>
        <taxon>Tracheophyta</taxon>
        <taxon>Spermatophyta</taxon>
        <taxon>Magnoliopsida</taxon>
        <taxon>eudicotyledons</taxon>
        <taxon>Gunneridae</taxon>
        <taxon>Pentapetalae</taxon>
        <taxon>rosids</taxon>
        <taxon>fabids</taxon>
        <taxon>Fabales</taxon>
        <taxon>Fabaceae</taxon>
        <taxon>Papilionoideae</taxon>
        <taxon>50 kb inversion clade</taxon>
        <taxon>dalbergioids sensu lato</taxon>
        <taxon>Dalbergieae</taxon>
        <taxon>Pterocarpus clade</taxon>
        <taxon>Arachis</taxon>
    </lineage>
</organism>
<reference evidence="1 2" key="1">
    <citation type="submission" date="2019-01" db="EMBL/GenBank/DDBJ databases">
        <title>Sequencing of cultivated peanut Arachis hypogaea provides insights into genome evolution and oil improvement.</title>
        <authorList>
            <person name="Chen X."/>
        </authorList>
    </citation>
    <scope>NUCLEOTIDE SEQUENCE [LARGE SCALE GENOMIC DNA]</scope>
    <source>
        <strain evidence="2">cv. Fuhuasheng</strain>
        <tissue evidence="1">Leaves</tissue>
    </source>
</reference>
<sequence>MNLLREEISYQIRYFGVEISEGNFKTTHHEYMRLPESSSIPRYGFNFVSFDTLNTPGYDYTYLFDIIEYLAGIGNESTLEKDDKSTKYTIIELEIDDE</sequence>
<proteinExistence type="predicted"/>